<gene>
    <name evidence="2" type="ORF">A2665_02010</name>
</gene>
<feature type="transmembrane region" description="Helical" evidence="1">
    <location>
        <begin position="60"/>
        <end position="82"/>
    </location>
</feature>
<dbReference type="Proteomes" id="UP000177746">
    <property type="component" value="Unassembled WGS sequence"/>
</dbReference>
<dbReference type="AlphaFoldDB" id="A0A1G2T1P3"/>
<evidence type="ECO:0000313" key="3">
    <source>
        <dbReference type="Proteomes" id="UP000177746"/>
    </source>
</evidence>
<keyword evidence="1" id="KW-0472">Membrane</keyword>
<keyword evidence="1" id="KW-0812">Transmembrane</keyword>
<sequence>MTPDETPLKQIRTFQGDVAEALRREQRSLVSIQQAEHLKKGATSSATGTPSEDTKRRTEIFFLFLGSLALFVLGTVGAWYAYNEFVRRTVTPIMTAPANRFVSTNTEINLTLTATSREALIDTLSNAVRGAPSGELIHINFPLSTITFLETLGTRAPGSLIRAFDPLFMFGAFGESTFLIIKLTSFENAFAGMLAWEENLNQDIGPLFATAELSKNIAPESTFTDVTDKNKDIRMLALGDQPVLLYSFFDNNMLIITDHIETLRILMDRLTREKLSR</sequence>
<dbReference type="EMBL" id="MHVI01000026">
    <property type="protein sequence ID" value="OHA90938.1"/>
    <property type="molecule type" value="Genomic_DNA"/>
</dbReference>
<evidence type="ECO:0000256" key="1">
    <source>
        <dbReference type="SAM" id="Phobius"/>
    </source>
</evidence>
<proteinExistence type="predicted"/>
<reference evidence="2 3" key="1">
    <citation type="journal article" date="2016" name="Nat. Commun.">
        <title>Thousands of microbial genomes shed light on interconnected biogeochemical processes in an aquifer system.</title>
        <authorList>
            <person name="Anantharaman K."/>
            <person name="Brown C.T."/>
            <person name="Hug L.A."/>
            <person name="Sharon I."/>
            <person name="Castelle C.J."/>
            <person name="Probst A.J."/>
            <person name="Thomas B.C."/>
            <person name="Singh A."/>
            <person name="Wilkins M.J."/>
            <person name="Karaoz U."/>
            <person name="Brodie E.L."/>
            <person name="Williams K.H."/>
            <person name="Hubbard S.S."/>
            <person name="Banfield J.F."/>
        </authorList>
    </citation>
    <scope>NUCLEOTIDE SEQUENCE [LARGE SCALE GENOMIC DNA]</scope>
</reference>
<name>A0A1G2T1P3_9BACT</name>
<keyword evidence="1" id="KW-1133">Transmembrane helix</keyword>
<protein>
    <submittedName>
        <fullName evidence="2">Uncharacterized protein</fullName>
    </submittedName>
</protein>
<organism evidence="2 3">
    <name type="scientific">Candidatus Zambryskibacteria bacterium RIFCSPHIGHO2_01_FULL_46_30</name>
    <dbReference type="NCBI Taxonomy" id="1802739"/>
    <lineage>
        <taxon>Bacteria</taxon>
        <taxon>Candidatus Zambryskiibacteriota</taxon>
    </lineage>
</organism>
<evidence type="ECO:0000313" key="2">
    <source>
        <dbReference type="EMBL" id="OHA90938.1"/>
    </source>
</evidence>
<accession>A0A1G2T1P3</accession>
<comment type="caution">
    <text evidence="2">The sequence shown here is derived from an EMBL/GenBank/DDBJ whole genome shotgun (WGS) entry which is preliminary data.</text>
</comment>